<evidence type="ECO:0000256" key="1">
    <source>
        <dbReference type="SAM" id="MobiDB-lite"/>
    </source>
</evidence>
<feature type="region of interest" description="Disordered" evidence="1">
    <location>
        <begin position="1"/>
        <end position="26"/>
    </location>
</feature>
<sequence>MASKQNCPVVGTTNTTLPPSHPDIDLNKPGQVCPIVGATTDHHHNLHKHPQVPHPDLASEHLSHDDAAACPVLKNKVVKEPKSQQMDDELCPVVGTATTVLPPNHPPTEGKPGDAICPVTKARVDHHKGKLHGHPDVSHAGTDAVCPVAGVKANA</sequence>
<reference evidence="2" key="2">
    <citation type="submission" date="2023-05" db="EMBL/GenBank/DDBJ databases">
        <authorList>
            <consortium name="Lawrence Berkeley National Laboratory"/>
            <person name="Steindorff A."/>
            <person name="Hensen N."/>
            <person name="Bonometti L."/>
            <person name="Westerberg I."/>
            <person name="Brannstrom I.O."/>
            <person name="Guillou S."/>
            <person name="Cros-Aarteil S."/>
            <person name="Calhoun S."/>
            <person name="Haridas S."/>
            <person name="Kuo A."/>
            <person name="Mondo S."/>
            <person name="Pangilinan J."/>
            <person name="Riley R."/>
            <person name="Labutti K."/>
            <person name="Andreopoulos B."/>
            <person name="Lipzen A."/>
            <person name="Chen C."/>
            <person name="Yanf M."/>
            <person name="Daum C."/>
            <person name="Ng V."/>
            <person name="Clum A."/>
            <person name="Ohm R."/>
            <person name="Martin F."/>
            <person name="Silar P."/>
            <person name="Natvig D."/>
            <person name="Lalanne C."/>
            <person name="Gautier V."/>
            <person name="Ament-Velasquez S.L."/>
            <person name="Kruys A."/>
            <person name="Hutchinson M.I."/>
            <person name="Powell A.J."/>
            <person name="Barry K."/>
            <person name="Miller A.N."/>
            <person name="Grigoriev I.V."/>
            <person name="Debuchy R."/>
            <person name="Gladieux P."/>
            <person name="Thoren M.H."/>
            <person name="Johannesson H."/>
        </authorList>
    </citation>
    <scope>NUCLEOTIDE SEQUENCE</scope>
    <source>
        <strain evidence="2">PSN309</strain>
    </source>
</reference>
<accession>A0AAN6WJ30</accession>
<organism evidence="2 3">
    <name type="scientific">Podospora australis</name>
    <dbReference type="NCBI Taxonomy" id="1536484"/>
    <lineage>
        <taxon>Eukaryota</taxon>
        <taxon>Fungi</taxon>
        <taxon>Dikarya</taxon>
        <taxon>Ascomycota</taxon>
        <taxon>Pezizomycotina</taxon>
        <taxon>Sordariomycetes</taxon>
        <taxon>Sordariomycetidae</taxon>
        <taxon>Sordariales</taxon>
        <taxon>Podosporaceae</taxon>
        <taxon>Podospora</taxon>
    </lineage>
</organism>
<gene>
    <name evidence="2" type="ORF">QBC35DRAFT_508875</name>
</gene>
<evidence type="ECO:0000313" key="3">
    <source>
        <dbReference type="Proteomes" id="UP001302126"/>
    </source>
</evidence>
<reference evidence="2" key="1">
    <citation type="journal article" date="2023" name="Mol. Phylogenet. Evol.">
        <title>Genome-scale phylogeny and comparative genomics of the fungal order Sordariales.</title>
        <authorList>
            <person name="Hensen N."/>
            <person name="Bonometti L."/>
            <person name="Westerberg I."/>
            <person name="Brannstrom I.O."/>
            <person name="Guillou S."/>
            <person name="Cros-Aarteil S."/>
            <person name="Calhoun S."/>
            <person name="Haridas S."/>
            <person name="Kuo A."/>
            <person name="Mondo S."/>
            <person name="Pangilinan J."/>
            <person name="Riley R."/>
            <person name="LaButti K."/>
            <person name="Andreopoulos B."/>
            <person name="Lipzen A."/>
            <person name="Chen C."/>
            <person name="Yan M."/>
            <person name="Daum C."/>
            <person name="Ng V."/>
            <person name="Clum A."/>
            <person name="Steindorff A."/>
            <person name="Ohm R.A."/>
            <person name="Martin F."/>
            <person name="Silar P."/>
            <person name="Natvig D.O."/>
            <person name="Lalanne C."/>
            <person name="Gautier V."/>
            <person name="Ament-Velasquez S.L."/>
            <person name="Kruys A."/>
            <person name="Hutchinson M.I."/>
            <person name="Powell A.J."/>
            <person name="Barry K."/>
            <person name="Miller A.N."/>
            <person name="Grigoriev I.V."/>
            <person name="Debuchy R."/>
            <person name="Gladieux P."/>
            <person name="Hiltunen Thoren M."/>
            <person name="Johannesson H."/>
        </authorList>
    </citation>
    <scope>NUCLEOTIDE SEQUENCE</scope>
    <source>
        <strain evidence="2">PSN309</strain>
    </source>
</reference>
<dbReference type="AlphaFoldDB" id="A0AAN6WJ30"/>
<proteinExistence type="predicted"/>
<comment type="caution">
    <text evidence="2">The sequence shown here is derived from an EMBL/GenBank/DDBJ whole genome shotgun (WGS) entry which is preliminary data.</text>
</comment>
<feature type="compositionally biased region" description="Polar residues" evidence="1">
    <location>
        <begin position="1"/>
        <end position="18"/>
    </location>
</feature>
<dbReference type="Proteomes" id="UP001302126">
    <property type="component" value="Unassembled WGS sequence"/>
</dbReference>
<dbReference type="EMBL" id="MU864584">
    <property type="protein sequence ID" value="KAK4183034.1"/>
    <property type="molecule type" value="Genomic_DNA"/>
</dbReference>
<name>A0AAN6WJ30_9PEZI</name>
<evidence type="ECO:0000313" key="2">
    <source>
        <dbReference type="EMBL" id="KAK4183034.1"/>
    </source>
</evidence>
<keyword evidence="3" id="KW-1185">Reference proteome</keyword>
<protein>
    <submittedName>
        <fullName evidence="2">Uncharacterized protein</fullName>
    </submittedName>
</protein>